<protein>
    <submittedName>
        <fullName evidence="2">Uncharacterized protein</fullName>
    </submittedName>
</protein>
<dbReference type="EMBL" id="JANPWB010000003">
    <property type="protein sequence ID" value="KAJ1197153.1"/>
    <property type="molecule type" value="Genomic_DNA"/>
</dbReference>
<name>A0AAV7VAH9_PLEWA</name>
<evidence type="ECO:0000313" key="3">
    <source>
        <dbReference type="Proteomes" id="UP001066276"/>
    </source>
</evidence>
<reference evidence="2" key="1">
    <citation type="journal article" date="2022" name="bioRxiv">
        <title>Sequencing and chromosome-scale assembly of the giantPleurodeles waltlgenome.</title>
        <authorList>
            <person name="Brown T."/>
            <person name="Elewa A."/>
            <person name="Iarovenko S."/>
            <person name="Subramanian E."/>
            <person name="Araus A.J."/>
            <person name="Petzold A."/>
            <person name="Susuki M."/>
            <person name="Suzuki K.-i.T."/>
            <person name="Hayashi T."/>
            <person name="Toyoda A."/>
            <person name="Oliveira C."/>
            <person name="Osipova E."/>
            <person name="Leigh N.D."/>
            <person name="Simon A."/>
            <person name="Yun M.H."/>
        </authorList>
    </citation>
    <scope>NUCLEOTIDE SEQUENCE</scope>
    <source>
        <strain evidence="2">20211129_DDA</strain>
        <tissue evidence="2">Liver</tissue>
    </source>
</reference>
<comment type="caution">
    <text evidence="2">The sequence shown here is derived from an EMBL/GenBank/DDBJ whole genome shotgun (WGS) entry which is preliminary data.</text>
</comment>
<evidence type="ECO:0000313" key="2">
    <source>
        <dbReference type="EMBL" id="KAJ1197153.1"/>
    </source>
</evidence>
<accession>A0AAV7VAH9</accession>
<keyword evidence="3" id="KW-1185">Reference proteome</keyword>
<evidence type="ECO:0000256" key="1">
    <source>
        <dbReference type="SAM" id="Coils"/>
    </source>
</evidence>
<dbReference type="AlphaFoldDB" id="A0AAV7VAH9"/>
<gene>
    <name evidence="2" type="ORF">NDU88_001015</name>
</gene>
<proteinExistence type="predicted"/>
<sequence>MEGTMGQILEELRAIEVSQEEARKETKDQLSQVNVHLIHLSTRVSQAEQRISGLEDPKKQQESATSQIQLELEELQFELEEMENRSRHSNLRFIQ</sequence>
<organism evidence="2 3">
    <name type="scientific">Pleurodeles waltl</name>
    <name type="common">Iberian ribbed newt</name>
    <dbReference type="NCBI Taxonomy" id="8319"/>
    <lineage>
        <taxon>Eukaryota</taxon>
        <taxon>Metazoa</taxon>
        <taxon>Chordata</taxon>
        <taxon>Craniata</taxon>
        <taxon>Vertebrata</taxon>
        <taxon>Euteleostomi</taxon>
        <taxon>Amphibia</taxon>
        <taxon>Batrachia</taxon>
        <taxon>Caudata</taxon>
        <taxon>Salamandroidea</taxon>
        <taxon>Salamandridae</taxon>
        <taxon>Pleurodelinae</taxon>
        <taxon>Pleurodeles</taxon>
    </lineage>
</organism>
<feature type="coiled-coil region" evidence="1">
    <location>
        <begin position="65"/>
        <end position="92"/>
    </location>
</feature>
<dbReference type="Proteomes" id="UP001066276">
    <property type="component" value="Chromosome 2_1"/>
</dbReference>
<keyword evidence="1" id="KW-0175">Coiled coil</keyword>